<gene>
    <name evidence="2" type="ORF">GIY30_11340</name>
</gene>
<keyword evidence="3" id="KW-1185">Reference proteome</keyword>
<evidence type="ECO:0000259" key="1">
    <source>
        <dbReference type="Pfam" id="PF00350"/>
    </source>
</evidence>
<dbReference type="EMBL" id="WMBR01000002">
    <property type="protein sequence ID" value="MXP21943.1"/>
    <property type="molecule type" value="Genomic_DNA"/>
</dbReference>
<dbReference type="AlphaFoldDB" id="A0A6L7GQU6"/>
<organism evidence="2 3">
    <name type="scientific">Gordonia mangrovi</name>
    <dbReference type="NCBI Taxonomy" id="2665643"/>
    <lineage>
        <taxon>Bacteria</taxon>
        <taxon>Bacillati</taxon>
        <taxon>Actinomycetota</taxon>
        <taxon>Actinomycetes</taxon>
        <taxon>Mycobacteriales</taxon>
        <taxon>Gordoniaceae</taxon>
        <taxon>Gordonia</taxon>
    </lineage>
</organism>
<dbReference type="Pfam" id="PF00350">
    <property type="entry name" value="Dynamin_N"/>
    <property type="match status" value="1"/>
</dbReference>
<dbReference type="Proteomes" id="UP000475545">
    <property type="component" value="Unassembled WGS sequence"/>
</dbReference>
<sequence length="493" mass="51888">MTDVDQAAEFITAAREAVAGDRAAIDAVDRCAQRLDEPVRIALAGSLKAGKSTLLNALVGQDIAPTDATECTRVVTWYRRGQVASVAARTVDGQSVSIPVTRTTGHLGFDFGTLTADDVDHLDVEWPSRALHTRTIVDTPGTASLSTELSASTLSLITPEDGQSGVDAVVYLMRSLSATDTDMLRRIATSIGGGSGPLGVIGVVSRADELGAGRMDAMISAEQIAGRFATELSRTGLCQAVVPVAGLLALGARTMREVEFRTLMDLAAVAPADLETALLSVDRFQRPDLLPHIDAAARRALAERFGVFGIRLGVTLIRFGVTTSAQLATEMINRSGLAELSDVIDIQFGQRADQLKAHSVLVTLDHVLSHNGSAAAAEVRESVRRALADVHGFRELRLLNTLRSGGLPFAADQTEQLSHLIGGHGVDPASRLRLHPDASVPEIRAAAVDAAQSWRTLARHPLLPAEAAAACTTAARSAEGVVAQVDAHSAHVS</sequence>
<dbReference type="RefSeq" id="WP_160902067.1">
    <property type="nucleotide sequence ID" value="NZ_CP102850.1"/>
</dbReference>
<name>A0A6L7GQU6_9ACTN</name>
<protein>
    <submittedName>
        <fullName evidence="2">Isoniazid-inducible protein iniC</fullName>
    </submittedName>
</protein>
<dbReference type="InterPro" id="IPR045063">
    <property type="entry name" value="Dynamin_N"/>
</dbReference>
<dbReference type="InterPro" id="IPR027417">
    <property type="entry name" value="P-loop_NTPase"/>
</dbReference>
<evidence type="ECO:0000313" key="3">
    <source>
        <dbReference type="Proteomes" id="UP000475545"/>
    </source>
</evidence>
<proteinExistence type="predicted"/>
<reference evidence="2 3" key="1">
    <citation type="submission" date="2019-11" db="EMBL/GenBank/DDBJ databases">
        <title>Gordonia sp. nov., a novel actinobacterium isolated from mangrove soil in Hainan.</title>
        <authorList>
            <person name="Huang X."/>
            <person name="Xie Y."/>
            <person name="Chu X."/>
            <person name="Xiao K."/>
        </authorList>
    </citation>
    <scope>NUCLEOTIDE SEQUENCE [LARGE SCALE GENOMIC DNA]</scope>
    <source>
        <strain evidence="2 3">HNM0687</strain>
    </source>
</reference>
<dbReference type="SUPFAM" id="SSF52540">
    <property type="entry name" value="P-loop containing nucleoside triphosphate hydrolases"/>
    <property type="match status" value="1"/>
</dbReference>
<evidence type="ECO:0000313" key="2">
    <source>
        <dbReference type="EMBL" id="MXP21943.1"/>
    </source>
</evidence>
<comment type="caution">
    <text evidence="2">The sequence shown here is derived from an EMBL/GenBank/DDBJ whole genome shotgun (WGS) entry which is preliminary data.</text>
</comment>
<feature type="domain" description="Dynamin N-terminal" evidence="1">
    <location>
        <begin position="41"/>
        <end position="182"/>
    </location>
</feature>
<accession>A0A6L7GQU6</accession>
<dbReference type="Gene3D" id="3.40.50.300">
    <property type="entry name" value="P-loop containing nucleotide triphosphate hydrolases"/>
    <property type="match status" value="1"/>
</dbReference>